<feature type="compositionally biased region" description="Basic and acidic residues" evidence="1">
    <location>
        <begin position="226"/>
        <end position="240"/>
    </location>
</feature>
<name>A0A7S4KF71_GUITH</name>
<feature type="compositionally biased region" description="Basic residues" evidence="1">
    <location>
        <begin position="325"/>
        <end position="335"/>
    </location>
</feature>
<evidence type="ECO:0000256" key="1">
    <source>
        <dbReference type="SAM" id="MobiDB-lite"/>
    </source>
</evidence>
<dbReference type="AlphaFoldDB" id="A0A7S4KF71"/>
<sequence length="367" mass="41467">MAKKPEKPEFEGSKLDKVKQGTQFNKEKHAANVNNPQQRNRHDKVAVNIGKTEPPERESILSRQDGHDVEAGMALMRGGEIPPGRMPGLIPFTTVPFVESLADRLYDEAIIHGWMSCIDKATKRRRERWCALHENYMYEFAERYNQFVLADKISLEGCVCFRPKDSPDTFVVRTGGLFSITSTRVLVNEIVYTADLPETVEDWVKAIALSSVIQVMRERKVVPQPIKEKLDGRAGKKPEEPGLSADFVRPRVQEPIPMRFVSRREVEETTKLEKFMPDHEGADGRGAHVEEEGGERQGGDGSGPSEEAQPSLEGRVSEKVEDKSKRRRDGQRRSKRAEPEHKPTVRDIARMGSRAAAKSHGRERLAH</sequence>
<feature type="domain" description="PH" evidence="2">
    <location>
        <begin position="108"/>
        <end position="212"/>
    </location>
</feature>
<feature type="region of interest" description="Disordered" evidence="1">
    <location>
        <begin position="1"/>
        <end position="65"/>
    </location>
</feature>
<protein>
    <recommendedName>
        <fullName evidence="2">PH domain-containing protein</fullName>
    </recommendedName>
</protein>
<dbReference type="Gene3D" id="2.30.29.30">
    <property type="entry name" value="Pleckstrin-homology domain (PH domain)/Phosphotyrosine-binding domain (PTB)"/>
    <property type="match status" value="1"/>
</dbReference>
<dbReference type="InterPro" id="IPR011993">
    <property type="entry name" value="PH-like_dom_sf"/>
</dbReference>
<evidence type="ECO:0000259" key="2">
    <source>
        <dbReference type="PROSITE" id="PS50003"/>
    </source>
</evidence>
<dbReference type="Pfam" id="PF00169">
    <property type="entry name" value="PH"/>
    <property type="match status" value="1"/>
</dbReference>
<dbReference type="SMART" id="SM00233">
    <property type="entry name" value="PH"/>
    <property type="match status" value="1"/>
</dbReference>
<dbReference type="CDD" id="cd00821">
    <property type="entry name" value="PH"/>
    <property type="match status" value="1"/>
</dbReference>
<dbReference type="PROSITE" id="PS50003">
    <property type="entry name" value="PH_DOMAIN"/>
    <property type="match status" value="1"/>
</dbReference>
<feature type="compositionally biased region" description="Basic and acidic residues" evidence="1">
    <location>
        <begin position="262"/>
        <end position="298"/>
    </location>
</feature>
<feature type="compositionally biased region" description="Basic and acidic residues" evidence="1">
    <location>
        <begin position="315"/>
        <end position="324"/>
    </location>
</feature>
<feature type="region of interest" description="Disordered" evidence="1">
    <location>
        <begin position="259"/>
        <end position="367"/>
    </location>
</feature>
<proteinExistence type="predicted"/>
<feature type="region of interest" description="Disordered" evidence="1">
    <location>
        <begin position="226"/>
        <end position="245"/>
    </location>
</feature>
<feature type="compositionally biased region" description="Basic and acidic residues" evidence="1">
    <location>
        <begin position="1"/>
        <end position="30"/>
    </location>
</feature>
<evidence type="ECO:0000313" key="3">
    <source>
        <dbReference type="EMBL" id="CAE2292827.1"/>
    </source>
</evidence>
<reference evidence="3" key="1">
    <citation type="submission" date="2021-01" db="EMBL/GenBank/DDBJ databases">
        <authorList>
            <person name="Corre E."/>
            <person name="Pelletier E."/>
            <person name="Niang G."/>
            <person name="Scheremetjew M."/>
            <person name="Finn R."/>
            <person name="Kale V."/>
            <person name="Holt S."/>
            <person name="Cochrane G."/>
            <person name="Meng A."/>
            <person name="Brown T."/>
            <person name="Cohen L."/>
        </authorList>
    </citation>
    <scope>NUCLEOTIDE SEQUENCE</scope>
    <source>
        <strain evidence="3">CCMP 2712</strain>
    </source>
</reference>
<organism evidence="3">
    <name type="scientific">Guillardia theta</name>
    <name type="common">Cryptophyte</name>
    <name type="synonym">Cryptomonas phi</name>
    <dbReference type="NCBI Taxonomy" id="55529"/>
    <lineage>
        <taxon>Eukaryota</taxon>
        <taxon>Cryptophyceae</taxon>
        <taxon>Pyrenomonadales</taxon>
        <taxon>Geminigeraceae</taxon>
        <taxon>Guillardia</taxon>
    </lineage>
</organism>
<accession>A0A7S4KF71</accession>
<dbReference type="SUPFAM" id="SSF50729">
    <property type="entry name" value="PH domain-like"/>
    <property type="match status" value="1"/>
</dbReference>
<gene>
    <name evidence="3" type="ORF">GTHE00462_LOCUS11961</name>
</gene>
<feature type="compositionally biased region" description="Basic and acidic residues" evidence="1">
    <location>
        <begin position="336"/>
        <end position="349"/>
    </location>
</feature>
<dbReference type="InterPro" id="IPR001849">
    <property type="entry name" value="PH_domain"/>
</dbReference>
<feature type="compositionally biased region" description="Basic and acidic residues" evidence="1">
    <location>
        <begin position="53"/>
        <end position="65"/>
    </location>
</feature>
<dbReference type="EMBL" id="HBKN01015341">
    <property type="protein sequence ID" value="CAE2292827.1"/>
    <property type="molecule type" value="Transcribed_RNA"/>
</dbReference>